<dbReference type="EMBL" id="FUYE01000001">
    <property type="protein sequence ID" value="SKA76823.1"/>
    <property type="molecule type" value="Genomic_DNA"/>
</dbReference>
<dbReference type="STRING" id="48467.SAMN02745166_00252"/>
<dbReference type="SUPFAM" id="SSF53649">
    <property type="entry name" value="Alkaline phosphatase-like"/>
    <property type="match status" value="1"/>
</dbReference>
<dbReference type="CDD" id="cd16018">
    <property type="entry name" value="Enpp"/>
    <property type="match status" value="1"/>
</dbReference>
<dbReference type="RefSeq" id="WP_078811481.1">
    <property type="nucleotide sequence ID" value="NZ_FUYE01000001.1"/>
</dbReference>
<feature type="signal peptide" evidence="1">
    <location>
        <begin position="1"/>
        <end position="18"/>
    </location>
</feature>
<accession>A0A1T4WHN0</accession>
<dbReference type="AlphaFoldDB" id="A0A1T4WHN0"/>
<dbReference type="Gene3D" id="3.40.720.10">
    <property type="entry name" value="Alkaline Phosphatase, subunit A"/>
    <property type="match status" value="1"/>
</dbReference>
<reference evidence="3" key="1">
    <citation type="submission" date="2017-02" db="EMBL/GenBank/DDBJ databases">
        <authorList>
            <person name="Varghese N."/>
            <person name="Submissions S."/>
        </authorList>
    </citation>
    <scope>NUCLEOTIDE SEQUENCE [LARGE SCALE GENOMIC DNA]</scope>
    <source>
        <strain evidence="3">ATCC 700200</strain>
    </source>
</reference>
<gene>
    <name evidence="2" type="ORF">SAMN02745166_00252</name>
</gene>
<evidence type="ECO:0000256" key="1">
    <source>
        <dbReference type="SAM" id="SignalP"/>
    </source>
</evidence>
<evidence type="ECO:0000313" key="2">
    <source>
        <dbReference type="EMBL" id="SKA76823.1"/>
    </source>
</evidence>
<dbReference type="GO" id="GO:0016787">
    <property type="term" value="F:hydrolase activity"/>
    <property type="evidence" value="ECO:0007669"/>
    <property type="project" value="UniProtKB-ARBA"/>
</dbReference>
<protein>
    <submittedName>
        <fullName evidence="2">Predicted pyrophosphatase or phosphodiesterase, AlkP superfamily</fullName>
    </submittedName>
</protein>
<name>A0A1T4WHN0_9BACT</name>
<sequence>MFLRSLIFALGFTAVLCAADKDQHIILISIDGFPAWMWKDPSLPVPTLRKLASEGAQSEAMTVSNPSITWINHTTMVTGVNPQKHGVLFNGLLVRQEGNKPPRIEQWAPKNRLVHVPTIYDIAHKEGLTTAEVDWVAIKNADTIDWSFEEIPDASRPIEQEMIAAGIMTEEQVGWMTPGPQRKNMAWHDLMWTRAASHIFKSHQPNLLLYHTLNSDGTHHRYGPANMASYTALAYADRLVGDLVQAVDESGLRDKTTFVIATDHGFKKVSKFVYPNVVLKNAGYARAFGNAITQCDVAAMTQGGLCFVYVLDPARKSEMLPKLKELFASTEGIEKVIDGSEGPSLGMPTPTENQGMGDLVLYAKAGYAFNNAAAGEAVTAPSIDYGGTHGYLNSDPELDGIFIASGKGIKKGTVLSRMANLDIAPTIARLLEIEMPSMDGRVLEEILDVK</sequence>
<dbReference type="InterPro" id="IPR002591">
    <property type="entry name" value="Phosphodiest/P_Trfase"/>
</dbReference>
<evidence type="ECO:0000313" key="3">
    <source>
        <dbReference type="Proteomes" id="UP000190774"/>
    </source>
</evidence>
<keyword evidence="3" id="KW-1185">Reference proteome</keyword>
<dbReference type="PANTHER" id="PTHR10151:SF120">
    <property type="entry name" value="BIS(5'-ADENOSYL)-TRIPHOSPHATASE"/>
    <property type="match status" value="1"/>
</dbReference>
<feature type="chain" id="PRO_5012052352" evidence="1">
    <location>
        <begin position="19"/>
        <end position="450"/>
    </location>
</feature>
<organism evidence="2 3">
    <name type="scientific">Prosthecobacter debontii</name>
    <dbReference type="NCBI Taxonomy" id="48467"/>
    <lineage>
        <taxon>Bacteria</taxon>
        <taxon>Pseudomonadati</taxon>
        <taxon>Verrucomicrobiota</taxon>
        <taxon>Verrucomicrobiia</taxon>
        <taxon>Verrucomicrobiales</taxon>
        <taxon>Verrucomicrobiaceae</taxon>
        <taxon>Prosthecobacter</taxon>
    </lineage>
</organism>
<dbReference type="OrthoDB" id="9779418at2"/>
<dbReference type="Proteomes" id="UP000190774">
    <property type="component" value="Unassembled WGS sequence"/>
</dbReference>
<keyword evidence="1" id="KW-0732">Signal</keyword>
<dbReference type="PANTHER" id="PTHR10151">
    <property type="entry name" value="ECTONUCLEOTIDE PYROPHOSPHATASE/PHOSPHODIESTERASE"/>
    <property type="match status" value="1"/>
</dbReference>
<dbReference type="Pfam" id="PF01663">
    <property type="entry name" value="Phosphodiest"/>
    <property type="match status" value="1"/>
</dbReference>
<proteinExistence type="predicted"/>
<dbReference type="InterPro" id="IPR017850">
    <property type="entry name" value="Alkaline_phosphatase_core_sf"/>
</dbReference>